<protein>
    <submittedName>
        <fullName evidence="1">Uncharacterized protein</fullName>
    </submittedName>
</protein>
<dbReference type="EMBL" id="JH432162">
    <property type="status" value="NOT_ANNOTATED_CDS"/>
    <property type="molecule type" value="Genomic_DNA"/>
</dbReference>
<dbReference type="Proteomes" id="UP000014500">
    <property type="component" value="Unassembled WGS sequence"/>
</dbReference>
<dbReference type="PhylomeDB" id="T1JFG9"/>
<accession>T1JFG9</accession>
<reference evidence="2" key="1">
    <citation type="submission" date="2011-05" db="EMBL/GenBank/DDBJ databases">
        <authorList>
            <person name="Richards S.R."/>
            <person name="Qu J."/>
            <person name="Jiang H."/>
            <person name="Jhangiani S.N."/>
            <person name="Agravi P."/>
            <person name="Goodspeed R."/>
            <person name="Gross S."/>
            <person name="Mandapat C."/>
            <person name="Jackson L."/>
            <person name="Mathew T."/>
            <person name="Pu L."/>
            <person name="Thornton R."/>
            <person name="Saada N."/>
            <person name="Wilczek-Boney K.B."/>
            <person name="Lee S."/>
            <person name="Kovar C."/>
            <person name="Wu Y."/>
            <person name="Scherer S.E."/>
            <person name="Worley K.C."/>
            <person name="Muzny D.M."/>
            <person name="Gibbs R."/>
        </authorList>
    </citation>
    <scope>NUCLEOTIDE SEQUENCE</scope>
    <source>
        <strain evidence="2">Brora</strain>
    </source>
</reference>
<keyword evidence="2" id="KW-1185">Reference proteome</keyword>
<evidence type="ECO:0000313" key="2">
    <source>
        <dbReference type="Proteomes" id="UP000014500"/>
    </source>
</evidence>
<dbReference type="HOGENOM" id="CLU_190185_0_0_1"/>
<proteinExistence type="predicted"/>
<dbReference type="EnsemblMetazoa" id="SMAR012583-RA">
    <property type="protein sequence ID" value="SMAR012583-PA"/>
    <property type="gene ID" value="SMAR012583"/>
</dbReference>
<evidence type="ECO:0000313" key="1">
    <source>
        <dbReference type="EnsemblMetazoa" id="SMAR012583-PA"/>
    </source>
</evidence>
<name>T1JFG9_STRMM</name>
<sequence>MAPHTFTNETYVELLLLYFRNGENQSKASQLYAEFIQINQFLLTKILKTNKIHPYKTRFEQELLDRDPFLNFFDSVTEIMEQNVLVKQ</sequence>
<dbReference type="AlphaFoldDB" id="T1JFG9"/>
<reference evidence="1" key="2">
    <citation type="submission" date="2015-02" db="UniProtKB">
        <authorList>
            <consortium name="EnsemblMetazoa"/>
        </authorList>
    </citation>
    <scope>IDENTIFICATION</scope>
</reference>
<organism evidence="1 2">
    <name type="scientific">Strigamia maritima</name>
    <name type="common">European centipede</name>
    <name type="synonym">Geophilus maritimus</name>
    <dbReference type="NCBI Taxonomy" id="126957"/>
    <lineage>
        <taxon>Eukaryota</taxon>
        <taxon>Metazoa</taxon>
        <taxon>Ecdysozoa</taxon>
        <taxon>Arthropoda</taxon>
        <taxon>Myriapoda</taxon>
        <taxon>Chilopoda</taxon>
        <taxon>Pleurostigmophora</taxon>
        <taxon>Geophilomorpha</taxon>
        <taxon>Linotaeniidae</taxon>
        <taxon>Strigamia</taxon>
    </lineage>
</organism>